<evidence type="ECO:0000259" key="1">
    <source>
        <dbReference type="Pfam" id="PF09603"/>
    </source>
</evidence>
<sequence length="227" mass="26100">MKNNRLVITHLILTFVIVLLFACNRSTNQTDHITIEKGSFTDPRDGKIYKTVKIGDQWILAENMAYKPDTGNYWAYENDNSNIAIYGYLYDWETAMNNVPPGWHIPSGDEWLAVAKSLGCKNKDSWRYLEEIYPKLVVGGSSGLNMLLGGMRTCDGEFKCLNDKARFWTSITTIKQKDSYKSNIRVYGLESKDDDRHGLNFRKTAYMFYNGKKYPACCGFSVRLFKD</sequence>
<keyword evidence="3" id="KW-1185">Reference proteome</keyword>
<proteinExistence type="predicted"/>
<protein>
    <submittedName>
        <fullName evidence="2">Uncharacterized protein (TIGR02145 family)</fullName>
    </submittedName>
</protein>
<comment type="caution">
    <text evidence="2">The sequence shown here is derived from an EMBL/GenBank/DDBJ whole genome shotgun (WGS) entry which is preliminary data.</text>
</comment>
<dbReference type="PROSITE" id="PS51257">
    <property type="entry name" value="PROKAR_LIPOPROTEIN"/>
    <property type="match status" value="1"/>
</dbReference>
<dbReference type="RefSeq" id="WP_120275483.1">
    <property type="nucleotide sequence ID" value="NZ_RAPN01000005.1"/>
</dbReference>
<dbReference type="Pfam" id="PF09603">
    <property type="entry name" value="Fib_succ_major"/>
    <property type="match status" value="1"/>
</dbReference>
<feature type="domain" description="Fibrobacter succinogenes major paralogous" evidence="1">
    <location>
        <begin position="52"/>
        <end position="225"/>
    </location>
</feature>
<dbReference type="EMBL" id="RAPN01000005">
    <property type="protein sequence ID" value="RKD86136.1"/>
    <property type="molecule type" value="Genomic_DNA"/>
</dbReference>
<gene>
    <name evidence="2" type="ORF">BC643_4453</name>
</gene>
<reference evidence="2 3" key="1">
    <citation type="submission" date="2018-09" db="EMBL/GenBank/DDBJ databases">
        <title>Genomic Encyclopedia of Archaeal and Bacterial Type Strains, Phase II (KMG-II): from individual species to whole genera.</title>
        <authorList>
            <person name="Goeker M."/>
        </authorList>
    </citation>
    <scope>NUCLEOTIDE SEQUENCE [LARGE SCALE GENOMIC DNA]</scope>
    <source>
        <strain evidence="2 3">DSM 27148</strain>
    </source>
</reference>
<dbReference type="Proteomes" id="UP000283387">
    <property type="component" value="Unassembled WGS sequence"/>
</dbReference>
<dbReference type="AlphaFoldDB" id="A0A419VVQ8"/>
<dbReference type="InterPro" id="IPR011871">
    <property type="entry name" value="Fib_succ_major"/>
</dbReference>
<name>A0A419VVQ8_9BACT</name>
<dbReference type="OrthoDB" id="9805760at2"/>
<evidence type="ECO:0000313" key="3">
    <source>
        <dbReference type="Proteomes" id="UP000283387"/>
    </source>
</evidence>
<dbReference type="NCBIfam" id="TIGR02145">
    <property type="entry name" value="Fib_succ_major"/>
    <property type="match status" value="1"/>
</dbReference>
<evidence type="ECO:0000313" key="2">
    <source>
        <dbReference type="EMBL" id="RKD86136.1"/>
    </source>
</evidence>
<accession>A0A419VVQ8</accession>
<organism evidence="2 3">
    <name type="scientific">Mangrovibacterium diazotrophicum</name>
    <dbReference type="NCBI Taxonomy" id="1261403"/>
    <lineage>
        <taxon>Bacteria</taxon>
        <taxon>Pseudomonadati</taxon>
        <taxon>Bacteroidota</taxon>
        <taxon>Bacteroidia</taxon>
        <taxon>Marinilabiliales</taxon>
        <taxon>Prolixibacteraceae</taxon>
        <taxon>Mangrovibacterium</taxon>
    </lineage>
</organism>